<evidence type="ECO:0000256" key="3">
    <source>
        <dbReference type="ARBA" id="ARBA00022692"/>
    </source>
</evidence>
<proteinExistence type="inferred from homology"/>
<reference evidence="9" key="1">
    <citation type="submission" date="2018-05" db="EMBL/GenBank/DDBJ databases">
        <title>Draft genome of Mucuna pruriens seed.</title>
        <authorList>
            <person name="Nnadi N.E."/>
            <person name="Vos R."/>
            <person name="Hasami M.H."/>
            <person name="Devisetty U.K."/>
            <person name="Aguiy J.C."/>
        </authorList>
    </citation>
    <scope>NUCLEOTIDE SEQUENCE [LARGE SCALE GENOMIC DNA]</scope>
    <source>
        <strain evidence="9">JCA_2017</strain>
    </source>
</reference>
<feature type="region of interest" description="Disordered" evidence="6">
    <location>
        <begin position="390"/>
        <end position="416"/>
    </location>
</feature>
<dbReference type="OrthoDB" id="1728340at2759"/>
<feature type="transmembrane region" description="Helical" evidence="7">
    <location>
        <begin position="12"/>
        <end position="34"/>
    </location>
</feature>
<dbReference type="EMBL" id="QJKJ01009059">
    <property type="protein sequence ID" value="RDX77820.1"/>
    <property type="molecule type" value="Genomic_DNA"/>
</dbReference>
<protein>
    <submittedName>
        <fullName evidence="9">WAT1-related protein</fullName>
    </submittedName>
</protein>
<feature type="transmembrane region" description="Helical" evidence="7">
    <location>
        <begin position="46"/>
        <end position="66"/>
    </location>
</feature>
<dbReference type="SUPFAM" id="SSF103481">
    <property type="entry name" value="Multidrug resistance efflux transporter EmrE"/>
    <property type="match status" value="2"/>
</dbReference>
<keyword evidence="5 7" id="KW-0472">Membrane</keyword>
<dbReference type="AlphaFoldDB" id="A0A371FHV7"/>
<dbReference type="GO" id="GO:0016020">
    <property type="term" value="C:membrane"/>
    <property type="evidence" value="ECO:0007669"/>
    <property type="project" value="UniProtKB-SubCell"/>
</dbReference>
<accession>A0A371FHV7</accession>
<comment type="subcellular location">
    <subcellularLocation>
        <location evidence="1">Membrane</location>
        <topology evidence="1">Multi-pass membrane protein</topology>
    </subcellularLocation>
</comment>
<feature type="transmembrane region" description="Helical" evidence="7">
    <location>
        <begin position="305"/>
        <end position="324"/>
    </location>
</feature>
<dbReference type="InterPro" id="IPR000620">
    <property type="entry name" value="EamA_dom"/>
</dbReference>
<evidence type="ECO:0000256" key="7">
    <source>
        <dbReference type="SAM" id="Phobius"/>
    </source>
</evidence>
<evidence type="ECO:0000256" key="1">
    <source>
        <dbReference type="ARBA" id="ARBA00004141"/>
    </source>
</evidence>
<feature type="transmembrane region" description="Helical" evidence="7">
    <location>
        <begin position="330"/>
        <end position="349"/>
    </location>
</feature>
<keyword evidence="3 7" id="KW-0812">Transmembrane</keyword>
<feature type="domain" description="EamA" evidence="8">
    <location>
        <begin position="241"/>
        <end position="349"/>
    </location>
</feature>
<evidence type="ECO:0000259" key="8">
    <source>
        <dbReference type="Pfam" id="PF00892"/>
    </source>
</evidence>
<dbReference type="InterPro" id="IPR030184">
    <property type="entry name" value="WAT1-related"/>
</dbReference>
<keyword evidence="4 7" id="KW-1133">Transmembrane helix</keyword>
<gene>
    <name evidence="9" type="ORF">CR513_41990</name>
</gene>
<evidence type="ECO:0000256" key="5">
    <source>
        <dbReference type="ARBA" id="ARBA00023136"/>
    </source>
</evidence>
<keyword evidence="10" id="KW-1185">Reference proteome</keyword>
<evidence type="ECO:0000256" key="4">
    <source>
        <dbReference type="ARBA" id="ARBA00022989"/>
    </source>
</evidence>
<feature type="non-terminal residue" evidence="9">
    <location>
        <position position="1"/>
    </location>
</feature>
<comment type="similarity">
    <text evidence="2">Belongs to the drug/metabolite transporter (DMT) superfamily. Plant drug/metabolite exporter (P-DME) (TC 2.A.7.4) family.</text>
</comment>
<feature type="transmembrane region" description="Helical" evidence="7">
    <location>
        <begin position="78"/>
        <end position="98"/>
    </location>
</feature>
<evidence type="ECO:0000256" key="2">
    <source>
        <dbReference type="ARBA" id="ARBA00007635"/>
    </source>
</evidence>
<feature type="transmembrane region" description="Helical" evidence="7">
    <location>
        <begin position="110"/>
        <end position="129"/>
    </location>
</feature>
<sequence length="416" mass="45739">MVEMKGMWNVLHGLKPVMLMVLVQIAYTAVNVLYKLAFSDGMSVKVATAYRLAFGSAFTVPLALISERKKRPKMTWRVLFMAFLCGLFGGSLFQNLFYESLALTSATFASAIYNLIPAITFVLAISCGFERLNLRAAAGRAKVLGTIIGIGGAMLLTFFKGAEINIWPFHINLLHPHPHQNSHVAQLNADYGNKLLGALCAVASCFSFALWLTIQTPIVLPKMHQLDQQLAKMSKEYPCHYSSTALMSTAGAIQATAFGFCVERDLSQWKLGWNIRLLAVAYSGIVASGIVVIITAWCIQMRGPLFASVFNPLMLVLVAIAGSLMLNENLYVGSVVGAVLIVCGLYMVLWGKSKEMKNVTQLVPSETIQEAEAVEVVVMSMAVDYDKCDHDNQSERNVNKECDDLSKNKEQDDIRT</sequence>
<dbReference type="Pfam" id="PF00892">
    <property type="entry name" value="EamA"/>
    <property type="match status" value="2"/>
</dbReference>
<feature type="domain" description="EamA" evidence="8">
    <location>
        <begin position="16"/>
        <end position="157"/>
    </location>
</feature>
<organism evidence="9 10">
    <name type="scientific">Mucuna pruriens</name>
    <name type="common">Velvet bean</name>
    <name type="synonym">Dolichos pruriens</name>
    <dbReference type="NCBI Taxonomy" id="157652"/>
    <lineage>
        <taxon>Eukaryota</taxon>
        <taxon>Viridiplantae</taxon>
        <taxon>Streptophyta</taxon>
        <taxon>Embryophyta</taxon>
        <taxon>Tracheophyta</taxon>
        <taxon>Spermatophyta</taxon>
        <taxon>Magnoliopsida</taxon>
        <taxon>eudicotyledons</taxon>
        <taxon>Gunneridae</taxon>
        <taxon>Pentapetalae</taxon>
        <taxon>rosids</taxon>
        <taxon>fabids</taxon>
        <taxon>Fabales</taxon>
        <taxon>Fabaceae</taxon>
        <taxon>Papilionoideae</taxon>
        <taxon>50 kb inversion clade</taxon>
        <taxon>NPAAA clade</taxon>
        <taxon>indigoferoid/millettioid clade</taxon>
        <taxon>Phaseoleae</taxon>
        <taxon>Mucuna</taxon>
    </lineage>
</organism>
<dbReference type="InterPro" id="IPR037185">
    <property type="entry name" value="EmrE-like"/>
</dbReference>
<comment type="caution">
    <text evidence="9">The sequence shown here is derived from an EMBL/GenBank/DDBJ whole genome shotgun (WGS) entry which is preliminary data.</text>
</comment>
<name>A0A371FHV7_MUCPR</name>
<feature type="transmembrane region" description="Helical" evidence="7">
    <location>
        <begin position="195"/>
        <end position="220"/>
    </location>
</feature>
<feature type="transmembrane region" description="Helical" evidence="7">
    <location>
        <begin position="241"/>
        <end position="260"/>
    </location>
</feature>
<feature type="transmembrane region" description="Helical" evidence="7">
    <location>
        <begin position="280"/>
        <end position="298"/>
    </location>
</feature>
<evidence type="ECO:0000313" key="9">
    <source>
        <dbReference type="EMBL" id="RDX77820.1"/>
    </source>
</evidence>
<dbReference type="Proteomes" id="UP000257109">
    <property type="component" value="Unassembled WGS sequence"/>
</dbReference>
<evidence type="ECO:0000313" key="10">
    <source>
        <dbReference type="Proteomes" id="UP000257109"/>
    </source>
</evidence>
<evidence type="ECO:0000256" key="6">
    <source>
        <dbReference type="SAM" id="MobiDB-lite"/>
    </source>
</evidence>
<feature type="transmembrane region" description="Helical" evidence="7">
    <location>
        <begin position="141"/>
        <end position="159"/>
    </location>
</feature>
<dbReference type="GO" id="GO:0022857">
    <property type="term" value="F:transmembrane transporter activity"/>
    <property type="evidence" value="ECO:0007669"/>
    <property type="project" value="InterPro"/>
</dbReference>
<dbReference type="PANTHER" id="PTHR31218">
    <property type="entry name" value="WAT1-RELATED PROTEIN"/>
    <property type="match status" value="1"/>
</dbReference>